<dbReference type="Proteomes" id="UP000694920">
    <property type="component" value="Unplaced"/>
</dbReference>
<organism evidence="2 3">
    <name type="scientific">Cephus cinctus</name>
    <name type="common">Wheat stem sawfly</name>
    <dbReference type="NCBI Taxonomy" id="211228"/>
    <lineage>
        <taxon>Eukaryota</taxon>
        <taxon>Metazoa</taxon>
        <taxon>Ecdysozoa</taxon>
        <taxon>Arthropoda</taxon>
        <taxon>Hexapoda</taxon>
        <taxon>Insecta</taxon>
        <taxon>Pterygota</taxon>
        <taxon>Neoptera</taxon>
        <taxon>Endopterygota</taxon>
        <taxon>Hymenoptera</taxon>
        <taxon>Cephoidea</taxon>
        <taxon>Cephidae</taxon>
        <taxon>Cephus</taxon>
    </lineage>
</organism>
<dbReference type="AlphaFoldDB" id="A0AAJ7FMN1"/>
<evidence type="ECO:0000313" key="3">
    <source>
        <dbReference type="RefSeq" id="XP_015599326.1"/>
    </source>
</evidence>
<keyword evidence="1" id="KW-0812">Transmembrane</keyword>
<dbReference type="GeneID" id="107269692"/>
<dbReference type="InterPro" id="IPR038976">
    <property type="entry name" value="Ssk"/>
</dbReference>
<evidence type="ECO:0000313" key="2">
    <source>
        <dbReference type="Proteomes" id="UP000694920"/>
    </source>
</evidence>
<dbReference type="GO" id="GO:0005886">
    <property type="term" value="C:plasma membrane"/>
    <property type="evidence" value="ECO:0007669"/>
    <property type="project" value="TreeGrafter"/>
</dbReference>
<dbReference type="GO" id="GO:0019991">
    <property type="term" value="P:septate junction assembly"/>
    <property type="evidence" value="ECO:0007669"/>
    <property type="project" value="InterPro"/>
</dbReference>
<gene>
    <name evidence="3" type="primary">LOC107269692</name>
</gene>
<dbReference type="PANTHER" id="PTHR36692">
    <property type="entry name" value="PROTEIN SNAKESKIN"/>
    <property type="match status" value="1"/>
</dbReference>
<protein>
    <submittedName>
        <fullName evidence="3">Uncharacterized protein LOC107269692</fullName>
    </submittedName>
</protein>
<keyword evidence="2" id="KW-1185">Reference proteome</keyword>
<keyword evidence="1" id="KW-0472">Membrane</keyword>
<dbReference type="KEGG" id="ccin:107269692"/>
<feature type="transmembrane region" description="Helical" evidence="1">
    <location>
        <begin position="127"/>
        <end position="148"/>
    </location>
</feature>
<reference evidence="3" key="1">
    <citation type="submission" date="2025-08" db="UniProtKB">
        <authorList>
            <consortium name="RefSeq"/>
        </authorList>
    </citation>
    <scope>IDENTIFICATION</scope>
</reference>
<feature type="transmembrane region" description="Helical" evidence="1">
    <location>
        <begin position="88"/>
        <end position="107"/>
    </location>
</feature>
<dbReference type="PANTHER" id="PTHR36692:SF2">
    <property type="entry name" value="GEO12064P1"/>
    <property type="match status" value="1"/>
</dbReference>
<evidence type="ECO:0000256" key="1">
    <source>
        <dbReference type="SAM" id="Phobius"/>
    </source>
</evidence>
<sequence>MNEASTTHDVPSRFKKYLKKSSFYCKIVELILLVISIGLIVDPLNSDMEINKNHAAIIYTSICGYILINTIIILSYLLGERQPKKTSIVFSTMGAILSCVAGLILIHDWDTYQDNLISKYSSQYLNQMLSSGIFAILAIPFFILDAYFTNKYQ</sequence>
<keyword evidence="1" id="KW-1133">Transmembrane helix</keyword>
<feature type="transmembrane region" description="Helical" evidence="1">
    <location>
        <begin position="23"/>
        <end position="41"/>
    </location>
</feature>
<accession>A0AAJ7FMN1</accession>
<name>A0AAJ7FMN1_CEPCN</name>
<dbReference type="RefSeq" id="XP_015599326.1">
    <property type="nucleotide sequence ID" value="XM_015743840.2"/>
</dbReference>
<feature type="transmembrane region" description="Helical" evidence="1">
    <location>
        <begin position="56"/>
        <end position="76"/>
    </location>
</feature>
<proteinExistence type="predicted"/>